<keyword evidence="3" id="KW-1185">Reference proteome</keyword>
<feature type="compositionally biased region" description="Polar residues" evidence="1">
    <location>
        <begin position="197"/>
        <end position="209"/>
    </location>
</feature>
<accession>A0AAD1Y6G7</accession>
<dbReference type="Proteomes" id="UP001295684">
    <property type="component" value="Unassembled WGS sequence"/>
</dbReference>
<reference evidence="2" key="1">
    <citation type="submission" date="2023-07" db="EMBL/GenBank/DDBJ databases">
        <authorList>
            <consortium name="AG Swart"/>
            <person name="Singh M."/>
            <person name="Singh A."/>
            <person name="Seah K."/>
            <person name="Emmerich C."/>
        </authorList>
    </citation>
    <scope>NUCLEOTIDE SEQUENCE</scope>
    <source>
        <strain evidence="2">DP1</strain>
    </source>
</reference>
<sequence length="809" mass="91888">MSQKSRDNRDSLEREVYMDSLILVSPKLNSYKSSFLKIDGCSQAKGSNLAIQTLKDKSYNDDCYSKDAHILNESTMDRESTLYLGRESTTIATSIKEEVSKLRNSSKGNSKAQLYTPRLKMPFSSIKPITPVLRKKINLKTASTTISKVSRNKLSSECKSLKCASGLSQKAKTLKRTVTDITRKRNTITSLKPAKTISKNSTRKTTSNLIKGKKKSPLAAKSKQAKINSNSRKAIKEIEKKEMPFKRAKTFKLPQPDLSMCKTPKNKAQRNRNCRNSITAISNKFKPSLGNLLTPVRKSSRNKSTSGNVTPKQNCATNIPLADRNTTLKKSPKRQNLLMKKGMCASEKTKKAQKKTVLQEYKDASLSTKKEPFSKPIPYIEKVKKECLKEKDDLKQPSNKIGRVELIKKKNLKRKEKIKCSKTIHPEIKMNLGTKFEQQAMETEKKELGTYKPMYLKYNQNEVSRELFYPLNSIKEVIGEDTNTTGKSSGKVVQFMNTDQVNNELAHSLSEVSTPQECTEIIEPYEQGPHQKDTLDEIKIFMNNIEQFDENTMPNEKKRDSYSPAFLELLNSEVIEDSPKNKNSDKRSEQCHYNEKSQELSWNKITNNLLLNQTFSDYSHESSDNILTSIDDFLKANRKEKPATAPKRKREVSKEKPLHKILSTKEPKKIFSINKEKEIQLLESKFSEPSDIFNLSKSSKGRGHESARQTAEEMSDIFKSDISTLKDFSNLCSSRTTPISLKNKIKAKKCSGVVNQTECEISCNSLRLNKDSDVHPKSELDLRVCRRAARKQGELPSTDSIHFLGEYIN</sequence>
<evidence type="ECO:0000256" key="1">
    <source>
        <dbReference type="SAM" id="MobiDB-lite"/>
    </source>
</evidence>
<proteinExistence type="predicted"/>
<gene>
    <name evidence="2" type="ORF">ECRASSUSDP1_LOCUS26316</name>
</gene>
<organism evidence="2 3">
    <name type="scientific">Euplotes crassus</name>
    <dbReference type="NCBI Taxonomy" id="5936"/>
    <lineage>
        <taxon>Eukaryota</taxon>
        <taxon>Sar</taxon>
        <taxon>Alveolata</taxon>
        <taxon>Ciliophora</taxon>
        <taxon>Intramacronucleata</taxon>
        <taxon>Spirotrichea</taxon>
        <taxon>Hypotrichia</taxon>
        <taxon>Euplotida</taxon>
        <taxon>Euplotidae</taxon>
        <taxon>Moneuplotes</taxon>
    </lineage>
</organism>
<protein>
    <submittedName>
        <fullName evidence="2">Uncharacterized protein</fullName>
    </submittedName>
</protein>
<comment type="caution">
    <text evidence="2">The sequence shown here is derived from an EMBL/GenBank/DDBJ whole genome shotgun (WGS) entry which is preliminary data.</text>
</comment>
<dbReference type="AlphaFoldDB" id="A0AAD1Y6G7"/>
<dbReference type="EMBL" id="CAMPGE010027123">
    <property type="protein sequence ID" value="CAI2384781.1"/>
    <property type="molecule type" value="Genomic_DNA"/>
</dbReference>
<evidence type="ECO:0000313" key="2">
    <source>
        <dbReference type="EMBL" id="CAI2384781.1"/>
    </source>
</evidence>
<evidence type="ECO:0000313" key="3">
    <source>
        <dbReference type="Proteomes" id="UP001295684"/>
    </source>
</evidence>
<feature type="region of interest" description="Disordered" evidence="1">
    <location>
        <begin position="289"/>
        <end position="316"/>
    </location>
</feature>
<feature type="compositionally biased region" description="Polar residues" evidence="1">
    <location>
        <begin position="302"/>
        <end position="316"/>
    </location>
</feature>
<name>A0AAD1Y6G7_EUPCR</name>
<feature type="region of interest" description="Disordered" evidence="1">
    <location>
        <begin position="197"/>
        <end position="217"/>
    </location>
</feature>